<accession>A0ABX6STE2</accession>
<evidence type="ECO:0000313" key="2">
    <source>
        <dbReference type="EMBL" id="QNL93684.1"/>
    </source>
</evidence>
<dbReference type="Gene3D" id="3.40.50.300">
    <property type="entry name" value="P-loop containing nucleotide triphosphate hydrolases"/>
    <property type="match status" value="2"/>
</dbReference>
<dbReference type="Pfam" id="PF13538">
    <property type="entry name" value="UvrD_C_2"/>
    <property type="match status" value="1"/>
</dbReference>
<keyword evidence="3" id="KW-1185">Reference proteome</keyword>
<feature type="domain" description="UvrD-like helicase C-terminal" evidence="1">
    <location>
        <begin position="380"/>
        <end position="426"/>
    </location>
</feature>
<dbReference type="InterPro" id="IPR000212">
    <property type="entry name" value="DNA_helicase_UvrD/REP"/>
</dbReference>
<proteinExistence type="predicted"/>
<evidence type="ECO:0000313" key="3">
    <source>
        <dbReference type="Proteomes" id="UP000515871"/>
    </source>
</evidence>
<dbReference type="InterPro" id="IPR027417">
    <property type="entry name" value="P-loop_NTPase"/>
</dbReference>
<name>A0ABX6STE2_9ACTN</name>
<dbReference type="SUPFAM" id="SSF52540">
    <property type="entry name" value="P-loop containing nucleoside triphosphate hydrolases"/>
    <property type="match status" value="1"/>
</dbReference>
<dbReference type="PANTHER" id="PTHR11070">
    <property type="entry name" value="UVRD / RECB / PCRA DNA HELICASE FAMILY MEMBER"/>
    <property type="match status" value="1"/>
</dbReference>
<dbReference type="Proteomes" id="UP000515871">
    <property type="component" value="Chromosome"/>
</dbReference>
<dbReference type="PANTHER" id="PTHR11070:SF2">
    <property type="entry name" value="ATP-DEPENDENT DNA HELICASE SRS2"/>
    <property type="match status" value="1"/>
</dbReference>
<gene>
    <name evidence="2" type="ORF">H9L21_11265</name>
</gene>
<evidence type="ECO:0000259" key="1">
    <source>
        <dbReference type="Pfam" id="PF13538"/>
    </source>
</evidence>
<protein>
    <submittedName>
        <fullName evidence="2">AAA family ATPase</fullName>
    </submittedName>
</protein>
<sequence>MMRQVSLDASQQLVAEVDAGTRQVVIAPAGTGKTETVAALVEHLVDEEGVDASQEILVLSFSRAAVSALRRRFAAGDRALRGLNVRTLDALAARIIASAELDIEPGGSFDTRIEQATRLLRDGQVSDELEIVEHVVVDEVQDVVGVRALFVLEILKAVDAGFTVLGDPQQAIYDFQLRDDADVTSARFLAMLDQRFAPVRRALETNYRAVSDDARRFAQLGARLDGMTSTTRTSTVRDELASVPAMGAIEDLVPFLGRWEGQTTAFLCDTNGVAMTVRDRLRELGVQAALQSSADQRGVTRWVADTLDRERGRTRRSDFFDRWEEEGDARLSAAEAWRLVKRMERGFTSPDVVETTRVAAAVARRDVPAELLEPPVAEVIVSTIHRSKGLEFDNVVLVDSRAWLPGDAGDDKTSAAYVALTRARDRIFAADAEVPKGLRKDEKSGRWVVKGFKHFQTHGFELRPADTRSMTDPARIEATADYIRERIAVGDELTLSLNRALSDLIRPVYDVFHDGWRIGVTTEDFGFDLKARLGYKTRRWPILEDLRIDGFETRGCGPEYSAPGVASLWRGVVVTGMARLNWNVEDE</sequence>
<dbReference type="Pfam" id="PF13245">
    <property type="entry name" value="AAA_19"/>
    <property type="match status" value="1"/>
</dbReference>
<dbReference type="InterPro" id="IPR027785">
    <property type="entry name" value="UvrD-like_helicase_C"/>
</dbReference>
<organism evidence="2 3">
    <name type="scientific">Aeromicrobium senzhongii</name>
    <dbReference type="NCBI Taxonomy" id="2663859"/>
    <lineage>
        <taxon>Bacteria</taxon>
        <taxon>Bacillati</taxon>
        <taxon>Actinomycetota</taxon>
        <taxon>Actinomycetes</taxon>
        <taxon>Propionibacteriales</taxon>
        <taxon>Nocardioidaceae</taxon>
        <taxon>Aeromicrobium</taxon>
    </lineage>
</organism>
<dbReference type="EMBL" id="CP060587">
    <property type="protein sequence ID" value="QNL93684.1"/>
    <property type="molecule type" value="Genomic_DNA"/>
</dbReference>
<reference evidence="2 3" key="1">
    <citation type="submission" date="2020-08" db="EMBL/GenBank/DDBJ databases">
        <title>Novel species in genus Aeromicrobium.</title>
        <authorList>
            <person name="Zhang G."/>
        </authorList>
    </citation>
    <scope>NUCLEOTIDE SEQUENCE [LARGE SCALE GENOMIC DNA]</scope>
    <source>
        <strain evidence="3">zg-629</strain>
    </source>
</reference>